<evidence type="ECO:0000313" key="2">
    <source>
        <dbReference type="Proteomes" id="UP000821845"/>
    </source>
</evidence>
<accession>A0ACB7T1M5</accession>
<reference evidence="1" key="1">
    <citation type="submission" date="2020-05" db="EMBL/GenBank/DDBJ databases">
        <title>Large-scale comparative analyses of tick genomes elucidate their genetic diversity and vector capacities.</title>
        <authorList>
            <person name="Jia N."/>
            <person name="Wang J."/>
            <person name="Shi W."/>
            <person name="Du L."/>
            <person name="Sun Y."/>
            <person name="Zhan W."/>
            <person name="Jiang J."/>
            <person name="Wang Q."/>
            <person name="Zhang B."/>
            <person name="Ji P."/>
            <person name="Sakyi L.B."/>
            <person name="Cui X."/>
            <person name="Yuan T."/>
            <person name="Jiang B."/>
            <person name="Yang W."/>
            <person name="Lam T.T.-Y."/>
            <person name="Chang Q."/>
            <person name="Ding S."/>
            <person name="Wang X."/>
            <person name="Zhu J."/>
            <person name="Ruan X."/>
            <person name="Zhao L."/>
            <person name="Wei J."/>
            <person name="Que T."/>
            <person name="Du C."/>
            <person name="Cheng J."/>
            <person name="Dai P."/>
            <person name="Han X."/>
            <person name="Huang E."/>
            <person name="Gao Y."/>
            <person name="Liu J."/>
            <person name="Shao H."/>
            <person name="Ye R."/>
            <person name="Li L."/>
            <person name="Wei W."/>
            <person name="Wang X."/>
            <person name="Wang C."/>
            <person name="Yang T."/>
            <person name="Huo Q."/>
            <person name="Li W."/>
            <person name="Guo W."/>
            <person name="Chen H."/>
            <person name="Zhou L."/>
            <person name="Ni X."/>
            <person name="Tian J."/>
            <person name="Zhou Y."/>
            <person name="Sheng Y."/>
            <person name="Liu T."/>
            <person name="Pan Y."/>
            <person name="Xia L."/>
            <person name="Li J."/>
            <person name="Zhao F."/>
            <person name="Cao W."/>
        </authorList>
    </citation>
    <scope>NUCLEOTIDE SEQUENCE</scope>
    <source>
        <strain evidence="1">Hyas-2018</strain>
    </source>
</reference>
<gene>
    <name evidence="1" type="ORF">HPB50_013817</name>
</gene>
<proteinExistence type="predicted"/>
<dbReference type="Proteomes" id="UP000821845">
    <property type="component" value="Chromosome 11"/>
</dbReference>
<sequence length="127" mass="14428">MLRAIRCKMSLPVVPAGTAVTVNLPRTLFWWRRKTYGHMLRAIRSETCESPGEEKGLAPEVYRTRIDARGSLTEAPAFGTTSASRSPPPKICSWLLLSEIGIYARGSSYWAAFHRQDSDRRKIFAWR</sequence>
<keyword evidence="2" id="KW-1185">Reference proteome</keyword>
<dbReference type="EMBL" id="CM023491">
    <property type="protein sequence ID" value="KAH6941116.1"/>
    <property type="molecule type" value="Genomic_DNA"/>
</dbReference>
<organism evidence="1 2">
    <name type="scientific">Hyalomma asiaticum</name>
    <name type="common">Tick</name>
    <dbReference type="NCBI Taxonomy" id="266040"/>
    <lineage>
        <taxon>Eukaryota</taxon>
        <taxon>Metazoa</taxon>
        <taxon>Ecdysozoa</taxon>
        <taxon>Arthropoda</taxon>
        <taxon>Chelicerata</taxon>
        <taxon>Arachnida</taxon>
        <taxon>Acari</taxon>
        <taxon>Parasitiformes</taxon>
        <taxon>Ixodida</taxon>
        <taxon>Ixodoidea</taxon>
        <taxon>Ixodidae</taxon>
        <taxon>Hyalomminae</taxon>
        <taxon>Hyalomma</taxon>
    </lineage>
</organism>
<comment type="caution">
    <text evidence="1">The sequence shown here is derived from an EMBL/GenBank/DDBJ whole genome shotgun (WGS) entry which is preliminary data.</text>
</comment>
<name>A0ACB7T1M5_HYAAI</name>
<protein>
    <submittedName>
        <fullName evidence="1">Uncharacterized protein</fullName>
    </submittedName>
</protein>
<evidence type="ECO:0000313" key="1">
    <source>
        <dbReference type="EMBL" id="KAH6941116.1"/>
    </source>
</evidence>